<dbReference type="Proteomes" id="UP000019149">
    <property type="component" value="Unassembled WGS sequence"/>
</dbReference>
<name>W6UJH3_ECHGR</name>
<reference evidence="1 2" key="1">
    <citation type="journal article" date="2013" name="Nat. Genet.">
        <title>The genome of the hydatid tapeworm Echinococcus granulosus.</title>
        <authorList>
            <person name="Zheng H."/>
            <person name="Zhang W."/>
            <person name="Zhang L."/>
            <person name="Zhang Z."/>
            <person name="Li J."/>
            <person name="Lu G."/>
            <person name="Zhu Y."/>
            <person name="Wang Y."/>
            <person name="Huang Y."/>
            <person name="Liu J."/>
            <person name="Kang H."/>
            <person name="Chen J."/>
            <person name="Wang L."/>
            <person name="Chen A."/>
            <person name="Yu S."/>
            <person name="Gao Z."/>
            <person name="Jin L."/>
            <person name="Gu W."/>
            <person name="Wang Z."/>
            <person name="Zhao L."/>
            <person name="Shi B."/>
            <person name="Wen H."/>
            <person name="Lin R."/>
            <person name="Jones M.K."/>
            <person name="Brejova B."/>
            <person name="Vinar T."/>
            <person name="Zhao G."/>
            <person name="McManus D.P."/>
            <person name="Chen Z."/>
            <person name="Zhou Y."/>
            <person name="Wang S."/>
        </authorList>
    </citation>
    <scope>NUCLEOTIDE SEQUENCE [LARGE SCALE GENOMIC DNA]</scope>
</reference>
<organism evidence="1 2">
    <name type="scientific">Echinococcus granulosus</name>
    <name type="common">Hydatid tapeworm</name>
    <dbReference type="NCBI Taxonomy" id="6210"/>
    <lineage>
        <taxon>Eukaryota</taxon>
        <taxon>Metazoa</taxon>
        <taxon>Spiralia</taxon>
        <taxon>Lophotrochozoa</taxon>
        <taxon>Platyhelminthes</taxon>
        <taxon>Cestoda</taxon>
        <taxon>Eucestoda</taxon>
        <taxon>Cyclophyllidea</taxon>
        <taxon>Taeniidae</taxon>
        <taxon>Echinococcus</taxon>
        <taxon>Echinococcus granulosus group</taxon>
    </lineage>
</organism>
<dbReference type="RefSeq" id="XP_024352389.1">
    <property type="nucleotide sequence ID" value="XM_024493117.1"/>
</dbReference>
<proteinExistence type="predicted"/>
<dbReference type="AlphaFoldDB" id="W6UJH3"/>
<dbReference type="GeneID" id="36339583"/>
<evidence type="ECO:0000313" key="1">
    <source>
        <dbReference type="EMBL" id="EUB61193.1"/>
    </source>
</evidence>
<dbReference type="KEGG" id="egl:EGR_03868"/>
<gene>
    <name evidence="1" type="ORF">EGR_03868</name>
</gene>
<accession>W6UJH3</accession>
<evidence type="ECO:0000313" key="2">
    <source>
        <dbReference type="Proteomes" id="UP000019149"/>
    </source>
</evidence>
<dbReference type="EMBL" id="APAU02000022">
    <property type="protein sequence ID" value="EUB61193.1"/>
    <property type="molecule type" value="Genomic_DNA"/>
</dbReference>
<protein>
    <submittedName>
        <fullName evidence="1">Uncharacterized protein</fullName>
    </submittedName>
</protein>
<sequence length="234" mass="26851">MEIMEELQYFLHFYWTTLTSSTVIGHLDAEQMNIPTSNYAKLFQKFVLGVNIMLFTLPHSQILRSDSFISSNREYIRQETLSSAFTKVSNKLNLDILFRFRKKKLECLINSFEIKSLCIFMLIFFKESNVSPLKVSFSGTKPQCSLCLFVCKTHLSDALVLKNTFTILILSSFMNPAFPQMELASFFKRIRLNDADDNSVVCGNHSNSLKISISAYNRNALCSYFVRKSSSNDS</sequence>
<dbReference type="CTD" id="36339583"/>
<keyword evidence="2" id="KW-1185">Reference proteome</keyword>
<comment type="caution">
    <text evidence="1">The sequence shown here is derived from an EMBL/GenBank/DDBJ whole genome shotgun (WGS) entry which is preliminary data.</text>
</comment>